<gene>
    <name evidence="1" type="ORF">BN77_2792</name>
</gene>
<dbReference type="Proteomes" id="UP000009319">
    <property type="component" value="Unassembled WGS sequence"/>
</dbReference>
<keyword evidence="2" id="KW-1185">Reference proteome</keyword>
<evidence type="ECO:0000313" key="2">
    <source>
        <dbReference type="Proteomes" id="UP000009319"/>
    </source>
</evidence>
<name>K0PP43_9HYPH</name>
<evidence type="ECO:0000313" key="1">
    <source>
        <dbReference type="EMBL" id="CCM75623.1"/>
    </source>
</evidence>
<reference evidence="1 2" key="1">
    <citation type="journal article" date="2013" name="Genome Announc.">
        <title>Draft Genome Sequence of Rhizobium mesoamericanum STM3625, a Nitrogen-Fixing Symbiont of Mimosa pudica Isolated in French Guiana (South America).</title>
        <authorList>
            <person name="Moulin L."/>
            <person name="Mornico D."/>
            <person name="Melkonian R."/>
            <person name="Klonowska A."/>
        </authorList>
    </citation>
    <scope>NUCLEOTIDE SEQUENCE [LARGE SCALE GENOMIC DNA]</scope>
    <source>
        <strain evidence="1 2">STM3625</strain>
    </source>
</reference>
<dbReference type="AlphaFoldDB" id="K0PP43"/>
<organism evidence="1 2">
    <name type="scientific">Rhizobium mesoamericanum STM3625</name>
    <dbReference type="NCBI Taxonomy" id="1211777"/>
    <lineage>
        <taxon>Bacteria</taxon>
        <taxon>Pseudomonadati</taxon>
        <taxon>Pseudomonadota</taxon>
        <taxon>Alphaproteobacteria</taxon>
        <taxon>Hyphomicrobiales</taxon>
        <taxon>Rhizobiaceae</taxon>
        <taxon>Rhizobium/Agrobacterium group</taxon>
        <taxon>Rhizobium</taxon>
    </lineage>
</organism>
<dbReference type="EMBL" id="CANI01000018">
    <property type="protein sequence ID" value="CCM75623.1"/>
    <property type="molecule type" value="Genomic_DNA"/>
</dbReference>
<sequence>MVYRSETFRELDSKLRDIPEFEEVPLKRFRHKRAFRFYGTLCEITLVQGGEGPVTLFWGDAPFLWDTPLLHGALVEVEKEPISVVSASNLKRYRDLHRDRQPHRWREPQALEAYE</sequence>
<accession>K0PP43</accession>
<protein>
    <submittedName>
        <fullName evidence="1">Uncharacterized protein</fullName>
    </submittedName>
</protein>
<dbReference type="HOGENOM" id="CLU_2107040_0_0_5"/>
<comment type="caution">
    <text evidence="1">The sequence shown here is derived from an EMBL/GenBank/DDBJ whole genome shotgun (WGS) entry which is preliminary data.</text>
</comment>
<dbReference type="eggNOG" id="ENOG5032M14">
    <property type="taxonomic scope" value="Bacteria"/>
</dbReference>
<proteinExistence type="predicted"/>